<dbReference type="InterPro" id="IPR018109">
    <property type="entry name" value="Folylpolyglutamate_synth_CS"/>
</dbReference>
<evidence type="ECO:0000256" key="10">
    <source>
        <dbReference type="ARBA" id="ARBA00022723"/>
    </source>
</evidence>
<evidence type="ECO:0000256" key="11">
    <source>
        <dbReference type="ARBA" id="ARBA00022741"/>
    </source>
</evidence>
<dbReference type="GO" id="GO:0008841">
    <property type="term" value="F:dihydrofolate synthase activity"/>
    <property type="evidence" value="ECO:0007669"/>
    <property type="project" value="UniProtKB-EC"/>
</dbReference>
<dbReference type="AlphaFoldDB" id="A0A1I1S9N2"/>
<protein>
    <recommendedName>
        <fullName evidence="8">Dihydrofolate synthase/folylpolyglutamate synthase</fullName>
        <ecNumber evidence="6">6.3.2.12</ecNumber>
        <ecNumber evidence="7">6.3.2.17</ecNumber>
    </recommendedName>
    <alternativeName>
        <fullName evidence="15">Tetrahydrofolylpolyglutamate synthase</fullName>
    </alternativeName>
</protein>
<dbReference type="Proteomes" id="UP000199022">
    <property type="component" value="Unassembled WGS sequence"/>
</dbReference>
<comment type="similarity">
    <text evidence="4 18">Belongs to the folylpolyglutamate synthase family.</text>
</comment>
<evidence type="ECO:0000256" key="1">
    <source>
        <dbReference type="ARBA" id="ARBA00001946"/>
    </source>
</evidence>
<evidence type="ECO:0000256" key="8">
    <source>
        <dbReference type="ARBA" id="ARBA00019357"/>
    </source>
</evidence>
<evidence type="ECO:0000256" key="12">
    <source>
        <dbReference type="ARBA" id="ARBA00022840"/>
    </source>
</evidence>
<gene>
    <name evidence="21" type="ORF">SAMN05661030_3319</name>
</gene>
<keyword evidence="12 18" id="KW-0067">ATP-binding</keyword>
<keyword evidence="9 18" id="KW-0436">Ligase</keyword>
<dbReference type="Gene3D" id="3.40.1190.10">
    <property type="entry name" value="Mur-like, catalytic domain"/>
    <property type="match status" value="1"/>
</dbReference>
<name>A0A1I1S9N2_9ACTN</name>
<feature type="domain" description="Mur ligase central" evidence="20">
    <location>
        <begin position="136"/>
        <end position="291"/>
    </location>
</feature>
<evidence type="ECO:0000256" key="9">
    <source>
        <dbReference type="ARBA" id="ARBA00022598"/>
    </source>
</evidence>
<dbReference type="PANTHER" id="PTHR11136:SF0">
    <property type="entry name" value="DIHYDROFOLATE SYNTHETASE-RELATED"/>
    <property type="match status" value="1"/>
</dbReference>
<evidence type="ECO:0000256" key="5">
    <source>
        <dbReference type="ARBA" id="ARBA00011245"/>
    </source>
</evidence>
<sequence>MTTSRDRSRDEARVEAELLARWPESRLEPSLTRISAVLDLLGSPHRAFPVVHVTGTNGKTSTARMVDELLRGFGLRVGRFTSPHLESVRERIVVDGRPISAERFVEVHDDIAPYVRMVDGSSDVPMSFFEVMVAMAYAAFAETPVDVAVVEVGMGGTWDATNVVDGRVAVVTPVSLDHAEYLGPDVATIAAEKAGIIKPAPPTEEGVPGPDVVAVLAHQPAGALEALVRRAVEVEATVAREGTEFGLLERKVAVGGQQLRIQGLGGEYPEVYLPLFGAHQAQNATVALAAVEAFLGAGAASGPVDPEVVRAAFAAVRSPGRLERVRSSPSVLVDAAHNPAGMRATVEAVRESFDFTRLVGVVGCVRGKDVAGMLAELEPLCAELVVTQNSSPRAMPADELGALAVDVFGADRVSVHPRLPEALESAIELAEAGSDHALGGSGVLVTGSVVTAGEARTLMGRKDA</sequence>
<dbReference type="GO" id="GO:0005737">
    <property type="term" value="C:cytoplasm"/>
    <property type="evidence" value="ECO:0007669"/>
    <property type="project" value="TreeGrafter"/>
</dbReference>
<evidence type="ECO:0000256" key="18">
    <source>
        <dbReference type="PIRNR" id="PIRNR001563"/>
    </source>
</evidence>
<keyword evidence="13" id="KW-0460">Magnesium</keyword>
<comment type="pathway">
    <text evidence="3">Cofactor biosynthesis; tetrahydrofolylpolyglutamate biosynthesis.</text>
</comment>
<evidence type="ECO:0000259" key="20">
    <source>
        <dbReference type="Pfam" id="PF08245"/>
    </source>
</evidence>
<dbReference type="PANTHER" id="PTHR11136">
    <property type="entry name" value="FOLYLPOLYGLUTAMATE SYNTHASE-RELATED"/>
    <property type="match status" value="1"/>
</dbReference>
<evidence type="ECO:0000256" key="17">
    <source>
        <dbReference type="ARBA" id="ARBA00049161"/>
    </source>
</evidence>
<dbReference type="GO" id="GO:0004326">
    <property type="term" value="F:tetrahydrofolylpolyglutamate synthase activity"/>
    <property type="evidence" value="ECO:0007669"/>
    <property type="project" value="UniProtKB-EC"/>
</dbReference>
<evidence type="ECO:0000313" key="22">
    <source>
        <dbReference type="Proteomes" id="UP000199022"/>
    </source>
</evidence>
<dbReference type="SUPFAM" id="SSF53244">
    <property type="entry name" value="MurD-like peptide ligases, peptide-binding domain"/>
    <property type="match status" value="1"/>
</dbReference>
<dbReference type="PIRSF" id="PIRSF001563">
    <property type="entry name" value="Folylpolyglu_synth"/>
    <property type="match status" value="1"/>
</dbReference>
<dbReference type="GO" id="GO:0046872">
    <property type="term" value="F:metal ion binding"/>
    <property type="evidence" value="ECO:0007669"/>
    <property type="project" value="UniProtKB-KW"/>
</dbReference>
<evidence type="ECO:0000256" key="13">
    <source>
        <dbReference type="ARBA" id="ARBA00022842"/>
    </source>
</evidence>
<dbReference type="GO" id="GO:0046656">
    <property type="term" value="P:folic acid biosynthetic process"/>
    <property type="evidence" value="ECO:0007669"/>
    <property type="project" value="UniProtKB-KW"/>
</dbReference>
<feature type="domain" description="Mur ligase C-terminal" evidence="19">
    <location>
        <begin position="320"/>
        <end position="448"/>
    </location>
</feature>
<dbReference type="InterPro" id="IPR004101">
    <property type="entry name" value="Mur_ligase_C"/>
</dbReference>
<comment type="catalytic activity">
    <reaction evidence="16">
        <text>(6S)-5,6,7,8-tetrahydrofolyl-(gamma-L-Glu)(n) + L-glutamate + ATP = (6S)-5,6,7,8-tetrahydrofolyl-(gamma-L-Glu)(n+1) + ADP + phosphate + H(+)</text>
        <dbReference type="Rhea" id="RHEA:10580"/>
        <dbReference type="Rhea" id="RHEA-COMP:14738"/>
        <dbReference type="Rhea" id="RHEA-COMP:14740"/>
        <dbReference type="ChEBI" id="CHEBI:15378"/>
        <dbReference type="ChEBI" id="CHEBI:29985"/>
        <dbReference type="ChEBI" id="CHEBI:30616"/>
        <dbReference type="ChEBI" id="CHEBI:43474"/>
        <dbReference type="ChEBI" id="CHEBI:141005"/>
        <dbReference type="ChEBI" id="CHEBI:456216"/>
        <dbReference type="EC" id="6.3.2.17"/>
    </reaction>
</comment>
<evidence type="ECO:0000256" key="6">
    <source>
        <dbReference type="ARBA" id="ARBA00013023"/>
    </source>
</evidence>
<comment type="pathway">
    <text evidence="2">Cofactor biosynthesis; tetrahydrofolate biosynthesis; 7,8-dihydrofolate from 2-amino-4-hydroxy-6-hydroxymethyl-7,8-dihydropteridine diphosphate and 4-aminobenzoate: step 2/2.</text>
</comment>
<comment type="cofactor">
    <cofactor evidence="1">
        <name>Mg(2+)</name>
        <dbReference type="ChEBI" id="CHEBI:18420"/>
    </cofactor>
</comment>
<accession>A0A1I1S9N2</accession>
<dbReference type="InterPro" id="IPR001645">
    <property type="entry name" value="Folylpolyglutamate_synth"/>
</dbReference>
<dbReference type="GO" id="GO:0005524">
    <property type="term" value="F:ATP binding"/>
    <property type="evidence" value="ECO:0007669"/>
    <property type="project" value="UniProtKB-KW"/>
</dbReference>
<comment type="catalytic activity">
    <reaction evidence="17">
        <text>7,8-dihydropteroate + L-glutamate + ATP = 7,8-dihydrofolate + ADP + phosphate + H(+)</text>
        <dbReference type="Rhea" id="RHEA:23584"/>
        <dbReference type="ChEBI" id="CHEBI:15378"/>
        <dbReference type="ChEBI" id="CHEBI:17839"/>
        <dbReference type="ChEBI" id="CHEBI:29985"/>
        <dbReference type="ChEBI" id="CHEBI:30616"/>
        <dbReference type="ChEBI" id="CHEBI:43474"/>
        <dbReference type="ChEBI" id="CHEBI:57451"/>
        <dbReference type="ChEBI" id="CHEBI:456216"/>
        <dbReference type="EC" id="6.3.2.12"/>
    </reaction>
</comment>
<evidence type="ECO:0000256" key="16">
    <source>
        <dbReference type="ARBA" id="ARBA00047493"/>
    </source>
</evidence>
<dbReference type="EC" id="6.3.2.17" evidence="7"/>
<evidence type="ECO:0000259" key="19">
    <source>
        <dbReference type="Pfam" id="PF02875"/>
    </source>
</evidence>
<evidence type="ECO:0000256" key="7">
    <source>
        <dbReference type="ARBA" id="ARBA00013025"/>
    </source>
</evidence>
<dbReference type="InterPro" id="IPR036615">
    <property type="entry name" value="Mur_ligase_C_dom_sf"/>
</dbReference>
<dbReference type="NCBIfam" id="TIGR01499">
    <property type="entry name" value="folC"/>
    <property type="match status" value="1"/>
</dbReference>
<keyword evidence="10" id="KW-0479">Metal-binding</keyword>
<dbReference type="STRING" id="1225127.SAMN05661030_3319"/>
<reference evidence="22" key="1">
    <citation type="submission" date="2016-10" db="EMBL/GenBank/DDBJ databases">
        <authorList>
            <person name="Varghese N."/>
            <person name="Submissions S."/>
        </authorList>
    </citation>
    <scope>NUCLEOTIDE SEQUENCE [LARGE SCALE GENOMIC DNA]</scope>
    <source>
        <strain evidence="22">DSM 45962</strain>
    </source>
</reference>
<dbReference type="SUPFAM" id="SSF53623">
    <property type="entry name" value="MurD-like peptide ligases, catalytic domain"/>
    <property type="match status" value="1"/>
</dbReference>
<evidence type="ECO:0000256" key="15">
    <source>
        <dbReference type="ARBA" id="ARBA00030592"/>
    </source>
</evidence>
<dbReference type="InterPro" id="IPR013221">
    <property type="entry name" value="Mur_ligase_cen"/>
</dbReference>
<organism evidence="21 22">
    <name type="scientific">Klenkia taihuensis</name>
    <dbReference type="NCBI Taxonomy" id="1225127"/>
    <lineage>
        <taxon>Bacteria</taxon>
        <taxon>Bacillati</taxon>
        <taxon>Actinomycetota</taxon>
        <taxon>Actinomycetes</taxon>
        <taxon>Geodermatophilales</taxon>
        <taxon>Geodermatophilaceae</taxon>
        <taxon>Klenkia</taxon>
    </lineage>
</organism>
<dbReference type="EC" id="6.3.2.12" evidence="6"/>
<dbReference type="PROSITE" id="PS01012">
    <property type="entry name" value="FOLYLPOLYGLU_SYNT_2"/>
    <property type="match status" value="1"/>
</dbReference>
<keyword evidence="14" id="KW-0289">Folate biosynthesis</keyword>
<dbReference type="NCBIfam" id="NF047860">
    <property type="entry name" value="Tet-DihydfolSynFolCMyb"/>
    <property type="match status" value="1"/>
</dbReference>
<dbReference type="RefSeq" id="WP_229827833.1">
    <property type="nucleotide sequence ID" value="NZ_BNAC01000005.1"/>
</dbReference>
<dbReference type="Gene3D" id="3.90.190.20">
    <property type="entry name" value="Mur ligase, C-terminal domain"/>
    <property type="match status" value="1"/>
</dbReference>
<comment type="subunit">
    <text evidence="5">Monomer.</text>
</comment>
<evidence type="ECO:0000256" key="14">
    <source>
        <dbReference type="ARBA" id="ARBA00022909"/>
    </source>
</evidence>
<evidence type="ECO:0000256" key="4">
    <source>
        <dbReference type="ARBA" id="ARBA00008276"/>
    </source>
</evidence>
<dbReference type="FunFam" id="3.40.1190.10:FF:000004">
    <property type="entry name" value="Dihydrofolate synthase/folylpolyglutamate synthase"/>
    <property type="match status" value="1"/>
</dbReference>
<keyword evidence="11 18" id="KW-0547">Nucleotide-binding</keyword>
<proteinExistence type="inferred from homology"/>
<evidence type="ECO:0000256" key="3">
    <source>
        <dbReference type="ARBA" id="ARBA00005150"/>
    </source>
</evidence>
<evidence type="ECO:0000313" key="21">
    <source>
        <dbReference type="EMBL" id="SFD43211.1"/>
    </source>
</evidence>
<dbReference type="Pfam" id="PF08245">
    <property type="entry name" value="Mur_ligase_M"/>
    <property type="match status" value="1"/>
</dbReference>
<evidence type="ECO:0000256" key="2">
    <source>
        <dbReference type="ARBA" id="ARBA00004799"/>
    </source>
</evidence>
<keyword evidence="22" id="KW-1185">Reference proteome</keyword>
<dbReference type="EMBL" id="FOMD01000004">
    <property type="protein sequence ID" value="SFD43211.1"/>
    <property type="molecule type" value="Genomic_DNA"/>
</dbReference>
<dbReference type="Pfam" id="PF02875">
    <property type="entry name" value="Mur_ligase_C"/>
    <property type="match status" value="1"/>
</dbReference>
<dbReference type="InterPro" id="IPR036565">
    <property type="entry name" value="Mur-like_cat_sf"/>
</dbReference>